<comment type="subunit">
    <text evidence="17">Forms a heterotetramer with UvrB during the search for lesions.</text>
</comment>
<dbReference type="Gene3D" id="3.40.50.300">
    <property type="entry name" value="P-loop containing nucleotide triphosphate hydrolases"/>
    <property type="match status" value="2"/>
</dbReference>
<dbReference type="GO" id="GO:0003677">
    <property type="term" value="F:DNA binding"/>
    <property type="evidence" value="ECO:0007669"/>
    <property type="project" value="UniProtKB-UniRule"/>
</dbReference>
<evidence type="ECO:0000256" key="1">
    <source>
        <dbReference type="ARBA" id="ARBA00004496"/>
    </source>
</evidence>
<keyword evidence="17" id="KW-0742">SOS response</keyword>
<dbReference type="InterPro" id="IPR041552">
    <property type="entry name" value="UvrA_DNA-bd"/>
</dbReference>
<dbReference type="InterPro" id="IPR004602">
    <property type="entry name" value="UvrA"/>
</dbReference>
<keyword evidence="7 17" id="KW-0228">DNA excision</keyword>
<dbReference type="GO" id="GO:0009432">
    <property type="term" value="P:SOS response"/>
    <property type="evidence" value="ECO:0007669"/>
    <property type="project" value="UniProtKB-UniRule"/>
</dbReference>
<keyword evidence="11 17" id="KW-0267">Excision nuclease</keyword>
<dbReference type="PROSITE" id="PS00211">
    <property type="entry name" value="ABC_TRANSPORTER_1"/>
    <property type="match status" value="2"/>
</dbReference>
<keyword evidence="8 17" id="KW-0863">Zinc-finger</keyword>
<dbReference type="GO" id="GO:0009380">
    <property type="term" value="C:excinuclease repair complex"/>
    <property type="evidence" value="ECO:0007669"/>
    <property type="project" value="InterPro"/>
</dbReference>
<dbReference type="Gene3D" id="1.10.8.280">
    <property type="entry name" value="ABC transporter ATPase domain-like"/>
    <property type="match status" value="1"/>
</dbReference>
<evidence type="ECO:0000256" key="16">
    <source>
        <dbReference type="ARBA" id="ARBA00042156"/>
    </source>
</evidence>
<sequence length="942" mass="104346">MTTEDLYIKGARVHNLQNIEVIIPRNTLTVITGVSGSGKSSLAFDTIYAEGQRRYVESLSAYARLFLDQMEKPDVDFIDGLSPAISIDQKSRSKNPRSTVGTVTEIYDYFRLLFAHIGVPHCPKCGKPVHKQSAQEIADRIAAKPQGTKISILAPLVRGRKGEYTKLFEDLRKKGYLRVRVNGIIYQLDEKIPLNKNQKHIIEAVIDRLAVSPENYQRIFESVEAALKDGNHLVEVLTIAADKTETSELFSELFTCTDCDISVPEILPRTFSFNNPYGACAECKGLGLTYIFAPEKIVNPELTLAEGALLPWAAQMRGFMGQMIQSLARKYKFNLDTPFRKLPKNIQDILLHGTRDRIDFHLHSRKDESKYYDWSGHFEGVIRNLERLYHQTESEQRKEDLAKYLTVKPCTACGGKKLNPVALSVKIREKNISDLTAYAVKDLRSWIASLQLTKTEETIARQVLKEINVRLKFLADVGLDYLALGRASATLSGGEAQRIRLATQIGSGLVGVLYVLDEPSIGLHQKDNAKLLASLKHLRDLGNTVIVVEHDDETMLAADHLIDMGPGAGKLGGRIVAEGAPAEVLKNPQSLTGAFLAGRQKIPVPQRRRAGNKQKITLTNVAEHNLKKLTVSFPLGKFICITGVSGSGKSSLITDTLYPLLMHKLHGSSLPPIKYSSIKGVENIDSIIVIDQDPIGRTPRSNPATYTGVFTPIRELFALTPEAKQRGYQSGRFSFNVRGGRCEACEGDGIKKIEMHFLPDVYVPCEVCGGKRYNKETLEVRYKGHNISEVLNMTVEEAYGILQNIPQIERKLRTLRDVGLNYIQLGQSATTLSGGEAQRIKLATELSKRSTGRTLYILDEPTTGLHFADVSKLIEMLNRLVDNGNTIIVVEHNLDVVKSADHIIDLGPDGGDGGGEIIAAGTPEEVAAQPQSYTGQYLRRIL</sequence>
<keyword evidence="10 17" id="KW-0067">ATP-binding</keyword>
<evidence type="ECO:0000256" key="2">
    <source>
        <dbReference type="ARBA" id="ARBA00022490"/>
    </source>
</evidence>
<evidence type="ECO:0000256" key="10">
    <source>
        <dbReference type="ARBA" id="ARBA00022840"/>
    </source>
</evidence>
<evidence type="ECO:0000256" key="6">
    <source>
        <dbReference type="ARBA" id="ARBA00022763"/>
    </source>
</evidence>
<evidence type="ECO:0000313" key="19">
    <source>
        <dbReference type="EMBL" id="GBR76438.1"/>
    </source>
</evidence>
<evidence type="ECO:0000256" key="4">
    <source>
        <dbReference type="ARBA" id="ARBA00022737"/>
    </source>
</evidence>
<dbReference type="HAMAP" id="MF_00205">
    <property type="entry name" value="UvrA"/>
    <property type="match status" value="1"/>
</dbReference>
<proteinExistence type="inferred from homology"/>
<evidence type="ECO:0000256" key="13">
    <source>
        <dbReference type="ARBA" id="ARBA00023204"/>
    </source>
</evidence>
<dbReference type="NCBIfam" id="NF001503">
    <property type="entry name" value="PRK00349.1"/>
    <property type="match status" value="1"/>
</dbReference>
<dbReference type="GO" id="GO:0016887">
    <property type="term" value="F:ATP hydrolysis activity"/>
    <property type="evidence" value="ECO:0007669"/>
    <property type="project" value="InterPro"/>
</dbReference>
<comment type="similarity">
    <text evidence="14 17">Belongs to the ABC transporter superfamily. UvrA family.</text>
</comment>
<keyword evidence="9 17" id="KW-0862">Zinc</keyword>
<dbReference type="FunFam" id="1.20.1580.10:FF:000002">
    <property type="entry name" value="UvrABC system protein A"/>
    <property type="match status" value="1"/>
</dbReference>
<evidence type="ECO:0000256" key="11">
    <source>
        <dbReference type="ARBA" id="ARBA00022881"/>
    </source>
</evidence>
<dbReference type="InterPro" id="IPR027417">
    <property type="entry name" value="P-loop_NTPase"/>
</dbReference>
<dbReference type="CDD" id="cd03271">
    <property type="entry name" value="ABC_UvrA_II"/>
    <property type="match status" value="1"/>
</dbReference>
<evidence type="ECO:0000313" key="20">
    <source>
        <dbReference type="Proteomes" id="UP000275925"/>
    </source>
</evidence>
<dbReference type="Gene3D" id="1.20.1580.10">
    <property type="entry name" value="ABC transporter ATPase like domain"/>
    <property type="match status" value="2"/>
</dbReference>
<evidence type="ECO:0000256" key="8">
    <source>
        <dbReference type="ARBA" id="ARBA00022771"/>
    </source>
</evidence>
<dbReference type="PANTHER" id="PTHR43152">
    <property type="entry name" value="UVRABC SYSTEM PROTEIN A"/>
    <property type="match status" value="1"/>
</dbReference>
<organism evidence="19 20">
    <name type="scientific">Candidatus Termititenax persephonae</name>
    <dbReference type="NCBI Taxonomy" id="2218525"/>
    <lineage>
        <taxon>Bacteria</taxon>
        <taxon>Bacillati</taxon>
        <taxon>Candidatus Margulisiibacteriota</taxon>
        <taxon>Candidatus Termititenacia</taxon>
        <taxon>Candidatus Termititenacales</taxon>
        <taxon>Candidatus Termititenacaceae</taxon>
        <taxon>Candidatus Termititenax</taxon>
    </lineage>
</organism>
<dbReference type="GO" id="GO:0009381">
    <property type="term" value="F:excinuclease ABC activity"/>
    <property type="evidence" value="ECO:0007669"/>
    <property type="project" value="UniProtKB-UniRule"/>
</dbReference>
<dbReference type="PROSITE" id="PS50893">
    <property type="entry name" value="ABC_TRANSPORTER_2"/>
    <property type="match status" value="1"/>
</dbReference>
<dbReference type="InterPro" id="IPR003439">
    <property type="entry name" value="ABC_transporter-like_ATP-bd"/>
</dbReference>
<dbReference type="GO" id="GO:0005737">
    <property type="term" value="C:cytoplasm"/>
    <property type="evidence" value="ECO:0007669"/>
    <property type="project" value="UniProtKB-SubCell"/>
</dbReference>
<keyword evidence="2 17" id="KW-0963">Cytoplasm</keyword>
<dbReference type="Pfam" id="PF17755">
    <property type="entry name" value="UvrA_DNA-bind"/>
    <property type="match status" value="1"/>
</dbReference>
<accession>A0A388TI58</accession>
<dbReference type="InterPro" id="IPR041102">
    <property type="entry name" value="UvrA_inter"/>
</dbReference>
<evidence type="ECO:0000256" key="7">
    <source>
        <dbReference type="ARBA" id="ARBA00022769"/>
    </source>
</evidence>
<feature type="binding site" evidence="17">
    <location>
        <begin position="33"/>
        <end position="40"/>
    </location>
    <ligand>
        <name>ATP</name>
        <dbReference type="ChEBI" id="CHEBI:30616"/>
    </ligand>
</feature>
<name>A0A388TI58_9BACT</name>
<reference evidence="19 20" key="1">
    <citation type="journal article" date="2019" name="ISME J.">
        <title>Genome analyses of uncultured TG2/ZB3 bacteria in 'Margulisbacteria' specifically attached to ectosymbiotic spirochetes of protists in the termite gut.</title>
        <authorList>
            <person name="Utami Y.D."/>
            <person name="Kuwahara H."/>
            <person name="Igai K."/>
            <person name="Murakami T."/>
            <person name="Sugaya K."/>
            <person name="Morikawa T."/>
            <person name="Nagura Y."/>
            <person name="Yuki M."/>
            <person name="Deevong P."/>
            <person name="Inoue T."/>
            <person name="Kihara K."/>
            <person name="Lo N."/>
            <person name="Yamada A."/>
            <person name="Ohkuma M."/>
            <person name="Hongoh Y."/>
        </authorList>
    </citation>
    <scope>NUCLEOTIDE SEQUENCE [LARGE SCALE GENOMIC DNA]</scope>
    <source>
        <strain evidence="19">NkOx7-02</strain>
    </source>
</reference>
<dbReference type="GO" id="GO:0008270">
    <property type="term" value="F:zinc ion binding"/>
    <property type="evidence" value="ECO:0007669"/>
    <property type="project" value="UniProtKB-UniRule"/>
</dbReference>
<evidence type="ECO:0000256" key="15">
    <source>
        <dbReference type="ARBA" id="ARBA00039316"/>
    </source>
</evidence>
<evidence type="ECO:0000256" key="3">
    <source>
        <dbReference type="ARBA" id="ARBA00022723"/>
    </source>
</evidence>
<keyword evidence="4 17" id="KW-0677">Repeat</keyword>
<keyword evidence="20" id="KW-1185">Reference proteome</keyword>
<dbReference type="AlphaFoldDB" id="A0A388TI58"/>
<dbReference type="GO" id="GO:0006289">
    <property type="term" value="P:nucleotide-excision repair"/>
    <property type="evidence" value="ECO:0007669"/>
    <property type="project" value="UniProtKB-UniRule"/>
</dbReference>
<feature type="zinc finger region" description="C4-type" evidence="17">
    <location>
        <begin position="256"/>
        <end position="283"/>
    </location>
</feature>
<keyword evidence="12 17" id="KW-0238">DNA-binding</keyword>
<feature type="zinc finger region" description="C4-type" evidence="17">
    <location>
        <begin position="742"/>
        <end position="768"/>
    </location>
</feature>
<dbReference type="GO" id="GO:0005524">
    <property type="term" value="F:ATP binding"/>
    <property type="evidence" value="ECO:0007669"/>
    <property type="project" value="UniProtKB-UniRule"/>
</dbReference>
<comment type="subcellular location">
    <subcellularLocation>
        <location evidence="1 17">Cytoplasm</location>
    </subcellularLocation>
</comment>
<evidence type="ECO:0000256" key="14">
    <source>
        <dbReference type="ARBA" id="ARBA00038000"/>
    </source>
</evidence>
<dbReference type="InterPro" id="IPR017871">
    <property type="entry name" value="ABC_transporter-like_CS"/>
</dbReference>
<dbReference type="NCBIfam" id="TIGR00630">
    <property type="entry name" value="uvra"/>
    <property type="match status" value="1"/>
</dbReference>
<dbReference type="Proteomes" id="UP000275925">
    <property type="component" value="Unassembled WGS sequence"/>
</dbReference>
<keyword evidence="6 17" id="KW-0227">DNA damage</keyword>
<feature type="domain" description="ABC transporter" evidence="18">
    <location>
        <begin position="611"/>
        <end position="939"/>
    </location>
</feature>
<dbReference type="Pfam" id="PF17760">
    <property type="entry name" value="UvrA_inter"/>
    <property type="match status" value="1"/>
</dbReference>
<keyword evidence="13 17" id="KW-0234">DNA repair</keyword>
<dbReference type="Gene3D" id="3.30.1490.20">
    <property type="entry name" value="ATP-grasp fold, A domain"/>
    <property type="match status" value="1"/>
</dbReference>
<dbReference type="SUPFAM" id="SSF52540">
    <property type="entry name" value="P-loop containing nucleoside triphosphate hydrolases"/>
    <property type="match status" value="2"/>
</dbReference>
<evidence type="ECO:0000256" key="12">
    <source>
        <dbReference type="ARBA" id="ARBA00023125"/>
    </source>
</evidence>
<keyword evidence="3 17" id="KW-0479">Metal-binding</keyword>
<dbReference type="InterPro" id="IPR013815">
    <property type="entry name" value="ATP_grasp_subdomain_1"/>
</dbReference>
<dbReference type="EMBL" id="BGZO01000027">
    <property type="protein sequence ID" value="GBR76438.1"/>
    <property type="molecule type" value="Genomic_DNA"/>
</dbReference>
<evidence type="ECO:0000256" key="17">
    <source>
        <dbReference type="HAMAP-Rule" id="MF_00205"/>
    </source>
</evidence>
<evidence type="ECO:0000256" key="5">
    <source>
        <dbReference type="ARBA" id="ARBA00022741"/>
    </source>
</evidence>
<evidence type="ECO:0000256" key="9">
    <source>
        <dbReference type="ARBA" id="ARBA00022833"/>
    </source>
</evidence>
<dbReference type="Pfam" id="PF00005">
    <property type="entry name" value="ABC_tran"/>
    <property type="match status" value="1"/>
</dbReference>
<comment type="caution">
    <text evidence="19">The sequence shown here is derived from an EMBL/GenBank/DDBJ whole genome shotgun (WGS) entry which is preliminary data.</text>
</comment>
<feature type="binding site" evidence="17">
    <location>
        <begin position="643"/>
        <end position="650"/>
    </location>
    <ligand>
        <name>ATP</name>
        <dbReference type="ChEBI" id="CHEBI:30616"/>
    </ligand>
</feature>
<dbReference type="PANTHER" id="PTHR43152:SF3">
    <property type="entry name" value="UVRABC SYSTEM PROTEIN A"/>
    <property type="match status" value="1"/>
</dbReference>
<gene>
    <name evidence="17 19" type="primary">uvrA</name>
    <name evidence="19" type="ORF">NO2_0981</name>
</gene>
<comment type="function">
    <text evidence="17">The UvrABC repair system catalyzes the recognition and processing of DNA lesions. UvrA is an ATPase and a DNA-binding protein. A damage recognition complex composed of 2 UvrA and 2 UvrB subunits scans DNA for abnormalities. When the presence of a lesion has been verified by UvrB, the UvrA molecules dissociate.</text>
</comment>
<protein>
    <recommendedName>
        <fullName evidence="15 17">UvrABC system protein A</fullName>
        <shortName evidence="17">UvrA protein</shortName>
    </recommendedName>
    <alternativeName>
        <fullName evidence="16 17">Excinuclease ABC subunit A</fullName>
    </alternativeName>
</protein>
<evidence type="ECO:0000259" key="18">
    <source>
        <dbReference type="PROSITE" id="PS50893"/>
    </source>
</evidence>
<keyword evidence="5 17" id="KW-0547">Nucleotide-binding</keyword>